<feature type="transmembrane region" description="Helical" evidence="8">
    <location>
        <begin position="151"/>
        <end position="168"/>
    </location>
</feature>
<dbReference type="InterPro" id="IPR002549">
    <property type="entry name" value="AI-2E-like"/>
</dbReference>
<gene>
    <name evidence="9" type="primary">yhhT</name>
    <name evidence="9" type="ORF">EMA8858_02099</name>
</gene>
<feature type="transmembrane region" description="Helical" evidence="8">
    <location>
        <begin position="61"/>
        <end position="83"/>
    </location>
</feature>
<dbReference type="PANTHER" id="PTHR21716">
    <property type="entry name" value="TRANSMEMBRANE PROTEIN"/>
    <property type="match status" value="1"/>
</dbReference>
<keyword evidence="10" id="KW-1185">Reference proteome</keyword>
<feature type="transmembrane region" description="Helical" evidence="8">
    <location>
        <begin position="264"/>
        <end position="281"/>
    </location>
</feature>
<organism evidence="9 10">
    <name type="scientific">Emticicia aquatica</name>
    <dbReference type="NCBI Taxonomy" id="1681835"/>
    <lineage>
        <taxon>Bacteria</taxon>
        <taxon>Pseudomonadati</taxon>
        <taxon>Bacteroidota</taxon>
        <taxon>Cytophagia</taxon>
        <taxon>Cytophagales</taxon>
        <taxon>Leadbetterellaceae</taxon>
        <taxon>Emticicia</taxon>
    </lineage>
</organism>
<evidence type="ECO:0000256" key="1">
    <source>
        <dbReference type="ARBA" id="ARBA00004651"/>
    </source>
</evidence>
<comment type="caution">
    <text evidence="9">The sequence shown here is derived from an EMBL/GenBank/DDBJ whole genome shotgun (WGS) entry which is preliminary data.</text>
</comment>
<dbReference type="EMBL" id="CAKLPY010000002">
    <property type="protein sequence ID" value="CAH0995971.1"/>
    <property type="molecule type" value="Genomic_DNA"/>
</dbReference>
<comment type="similarity">
    <text evidence="2">Belongs to the autoinducer-2 exporter (AI-2E) (TC 2.A.86) family.</text>
</comment>
<comment type="subcellular location">
    <subcellularLocation>
        <location evidence="1">Cell membrane</location>
        <topology evidence="1">Multi-pass membrane protein</topology>
    </subcellularLocation>
</comment>
<sequence>MKIFQQPFNARLAYVLISLVIIIYGLHILSDLLIPLTFSGIFALLLMPACEFLERHRLPRWLAISLVICITLGIFSFLFYLVYVQIMDLEEVLPQLTDKAEIWFKKLQIFIRQNFHISRTQQKVEGQKYLTQFLKDNSDIIGNTLSTTTGLLGNLTIIPLYVFLLLLYRDFIRVFFYKVFKSVSSHRVDVVLTKVKDVVINYVVGLGMVIALIGILNTAGLYLLGIEHAIFFGFLASFLVLIPYIGIAIGSLLPILFALITKDSAWYAFGVAALFFTIQMLEGNFITPYIVGTKVSINSMAAIIALIIFGNLWSIGGLVLALPLTAIIKVIFDSIEDLRPYGFLLGDADHIDVEKKRRY</sequence>
<evidence type="ECO:0000313" key="10">
    <source>
        <dbReference type="Proteomes" id="UP000837932"/>
    </source>
</evidence>
<evidence type="ECO:0000256" key="8">
    <source>
        <dbReference type="SAM" id="Phobius"/>
    </source>
</evidence>
<feature type="transmembrane region" description="Helical" evidence="8">
    <location>
        <begin position="230"/>
        <end position="257"/>
    </location>
</feature>
<evidence type="ECO:0000256" key="7">
    <source>
        <dbReference type="ARBA" id="ARBA00023136"/>
    </source>
</evidence>
<keyword evidence="5 8" id="KW-0812">Transmembrane</keyword>
<dbReference type="RefSeq" id="WP_238806545.1">
    <property type="nucleotide sequence ID" value="NZ_CAKLPY010000002.1"/>
</dbReference>
<keyword evidence="6 8" id="KW-1133">Transmembrane helix</keyword>
<evidence type="ECO:0000256" key="5">
    <source>
        <dbReference type="ARBA" id="ARBA00022692"/>
    </source>
</evidence>
<feature type="transmembrane region" description="Helical" evidence="8">
    <location>
        <begin position="301"/>
        <end position="332"/>
    </location>
</feature>
<accession>A0ABN8ETK7</accession>
<dbReference type="Proteomes" id="UP000837932">
    <property type="component" value="Unassembled WGS sequence"/>
</dbReference>
<evidence type="ECO:0000256" key="2">
    <source>
        <dbReference type="ARBA" id="ARBA00009773"/>
    </source>
</evidence>
<feature type="transmembrane region" description="Helical" evidence="8">
    <location>
        <begin position="202"/>
        <end position="224"/>
    </location>
</feature>
<proteinExistence type="inferred from homology"/>
<evidence type="ECO:0000313" key="9">
    <source>
        <dbReference type="EMBL" id="CAH0995971.1"/>
    </source>
</evidence>
<keyword evidence="7 8" id="KW-0472">Membrane</keyword>
<evidence type="ECO:0000256" key="3">
    <source>
        <dbReference type="ARBA" id="ARBA00022448"/>
    </source>
</evidence>
<evidence type="ECO:0000256" key="4">
    <source>
        <dbReference type="ARBA" id="ARBA00022475"/>
    </source>
</evidence>
<name>A0ABN8ETK7_9BACT</name>
<keyword evidence="3" id="KW-0813">Transport</keyword>
<keyword evidence="4" id="KW-1003">Cell membrane</keyword>
<feature type="transmembrane region" description="Helical" evidence="8">
    <location>
        <begin position="36"/>
        <end position="54"/>
    </location>
</feature>
<evidence type="ECO:0000256" key="6">
    <source>
        <dbReference type="ARBA" id="ARBA00022989"/>
    </source>
</evidence>
<reference evidence="9" key="1">
    <citation type="submission" date="2021-12" db="EMBL/GenBank/DDBJ databases">
        <authorList>
            <person name="Rodrigo-Torres L."/>
            <person name="Arahal R. D."/>
            <person name="Lucena T."/>
        </authorList>
    </citation>
    <scope>NUCLEOTIDE SEQUENCE</scope>
    <source>
        <strain evidence="9">CECT 8858</strain>
    </source>
</reference>
<dbReference type="Pfam" id="PF01594">
    <property type="entry name" value="AI-2E_transport"/>
    <property type="match status" value="1"/>
</dbReference>
<protein>
    <submittedName>
        <fullName evidence="9">Transport protein YhhT</fullName>
    </submittedName>
</protein>
<dbReference type="PANTHER" id="PTHR21716:SF53">
    <property type="entry name" value="PERMEASE PERM-RELATED"/>
    <property type="match status" value="1"/>
</dbReference>
<feature type="transmembrane region" description="Helical" evidence="8">
    <location>
        <begin position="12"/>
        <end position="30"/>
    </location>
</feature>